<proteinExistence type="predicted"/>
<dbReference type="GeneID" id="5427783"/>
<dbReference type="SUPFAM" id="SSF57701">
    <property type="entry name" value="Zn2/Cys6 DNA-binding domain"/>
    <property type="match status" value="1"/>
</dbReference>
<keyword evidence="4" id="KW-1185">Reference proteome</keyword>
<sequence>MAPKRAHTKSRYGCDQCKKRRVKCDEREPTCTNCTAREIDCQYSRLLQARGTSSGPRSTSNAQSLISAGSASSLVLPASGLPAVIRADYPAIHQGALLNYRPSGPSTRQRELELMYYWFTYTCSSFTNAHADLFRGHIVQEALKHEYLMDSIFALTSLHIATQTSDAVSATSYVREALAYQNNAVPSLRAALNDVTQYNCDAVVLTSILIMACSLVSPSLSAGDKNATKPALLNIFLMYDCLHGIKSVLNTSFSWLQSGSLRDIFRTPQKFQLRGNEVTILPIKILQSLNTTAIGVTNPLYETYQKAIKELERCYAEGKRIPVSWPAGLNTDFMCELEKRERMALMILMYWGVLLDRLDEMWWAKRTGKRLVEDLCRSFDGCGDEWDEAVRWAMTEVGLLEDVLVERA</sequence>
<dbReference type="VEuPathDB" id="FungiDB:Bcin13g03120"/>
<dbReference type="RefSeq" id="XP_001547303.2">
    <property type="nucleotide sequence ID" value="XM_001547253.2"/>
</dbReference>
<dbReference type="Proteomes" id="UP000001798">
    <property type="component" value="Chromosome 13"/>
</dbReference>
<dbReference type="CDD" id="cd00067">
    <property type="entry name" value="GAL4"/>
    <property type="match status" value="1"/>
</dbReference>
<dbReference type="PROSITE" id="PS50048">
    <property type="entry name" value="ZN2_CY6_FUNGAL_2"/>
    <property type="match status" value="1"/>
</dbReference>
<organism evidence="3 4">
    <name type="scientific">Botryotinia fuckeliana (strain B05.10)</name>
    <name type="common">Noble rot fungus</name>
    <name type="synonym">Botrytis cinerea</name>
    <dbReference type="NCBI Taxonomy" id="332648"/>
    <lineage>
        <taxon>Eukaryota</taxon>
        <taxon>Fungi</taxon>
        <taxon>Dikarya</taxon>
        <taxon>Ascomycota</taxon>
        <taxon>Pezizomycotina</taxon>
        <taxon>Leotiomycetes</taxon>
        <taxon>Helotiales</taxon>
        <taxon>Sclerotiniaceae</taxon>
        <taxon>Botrytis</taxon>
    </lineage>
</organism>
<keyword evidence="1" id="KW-0539">Nucleus</keyword>
<dbReference type="GO" id="GO:0008270">
    <property type="term" value="F:zinc ion binding"/>
    <property type="evidence" value="ECO:0007669"/>
    <property type="project" value="InterPro"/>
</dbReference>
<evidence type="ECO:0000313" key="4">
    <source>
        <dbReference type="Proteomes" id="UP000001798"/>
    </source>
</evidence>
<evidence type="ECO:0000259" key="2">
    <source>
        <dbReference type="PROSITE" id="PS50048"/>
    </source>
</evidence>
<dbReference type="SMART" id="SM00066">
    <property type="entry name" value="GAL4"/>
    <property type="match status" value="1"/>
</dbReference>
<evidence type="ECO:0000313" key="3">
    <source>
        <dbReference type="EMBL" id="ATZ56476.1"/>
    </source>
</evidence>
<evidence type="ECO:0000256" key="1">
    <source>
        <dbReference type="ARBA" id="ARBA00023242"/>
    </source>
</evidence>
<accession>A0A384K0W3</accession>
<dbReference type="Pfam" id="PF11951">
    <property type="entry name" value="Fungal_trans_2"/>
    <property type="match status" value="1"/>
</dbReference>
<protein>
    <recommendedName>
        <fullName evidence="2">Zn(2)-C6 fungal-type domain-containing protein</fullName>
    </recommendedName>
</protein>
<feature type="domain" description="Zn(2)-C6 fungal-type" evidence="2">
    <location>
        <begin position="13"/>
        <end position="43"/>
    </location>
</feature>
<dbReference type="EMBL" id="CP009817">
    <property type="protein sequence ID" value="ATZ56476.1"/>
    <property type="molecule type" value="Genomic_DNA"/>
</dbReference>
<dbReference type="InterPro" id="IPR036864">
    <property type="entry name" value="Zn2-C6_fun-type_DNA-bd_sf"/>
</dbReference>
<dbReference type="PANTHER" id="PTHR47784:SF10">
    <property type="entry name" value="TRANSCRIPTION FACTOR, PUTATIVE (AFU_ORTHOLOGUE AFUA_6G14150)-RELATED"/>
    <property type="match status" value="1"/>
</dbReference>
<reference evidence="3 4" key="3">
    <citation type="journal article" date="2017" name="Mol. Plant Pathol.">
        <title>A gapless genome sequence of the fungus Botrytis cinerea.</title>
        <authorList>
            <person name="Van Kan J.A."/>
            <person name="Stassen J.H."/>
            <person name="Mosbach A."/>
            <person name="Van Der Lee T.A."/>
            <person name="Faino L."/>
            <person name="Farmer A.D."/>
            <person name="Papasotiriou D.G."/>
            <person name="Zhou S."/>
            <person name="Seidl M.F."/>
            <person name="Cottam E."/>
            <person name="Edel D."/>
            <person name="Hahn M."/>
            <person name="Schwartz D.C."/>
            <person name="Dietrich R.A."/>
            <person name="Widdison S."/>
            <person name="Scalliet G."/>
        </authorList>
    </citation>
    <scope>NUCLEOTIDE SEQUENCE [LARGE SCALE GENOMIC DNA]</scope>
    <source>
        <strain evidence="3 4">B05.10</strain>
    </source>
</reference>
<reference evidence="3 4" key="2">
    <citation type="journal article" date="2012" name="Eukaryot. Cell">
        <title>Genome update of Botrytis cinerea strains B05.10 and T4.</title>
        <authorList>
            <person name="Staats M."/>
            <person name="van Kan J.A."/>
        </authorList>
    </citation>
    <scope>NUCLEOTIDE SEQUENCE [LARGE SCALE GENOMIC DNA]</scope>
    <source>
        <strain evidence="3 4">B05.10</strain>
    </source>
</reference>
<dbReference type="InterPro" id="IPR021858">
    <property type="entry name" value="Fun_TF"/>
</dbReference>
<dbReference type="OrthoDB" id="4937900at2759"/>
<name>A0A384K0W3_BOTFB</name>
<dbReference type="PROSITE" id="PS00463">
    <property type="entry name" value="ZN2_CY6_FUNGAL_1"/>
    <property type="match status" value="1"/>
</dbReference>
<dbReference type="GO" id="GO:0001228">
    <property type="term" value="F:DNA-binding transcription activator activity, RNA polymerase II-specific"/>
    <property type="evidence" value="ECO:0007669"/>
    <property type="project" value="TreeGrafter"/>
</dbReference>
<dbReference type="InterPro" id="IPR053157">
    <property type="entry name" value="Sterol_Uptake_Regulator"/>
</dbReference>
<dbReference type="AlphaFoldDB" id="A0A384K0W3"/>
<dbReference type="KEGG" id="bfu:BCIN_13g03120"/>
<dbReference type="InterPro" id="IPR001138">
    <property type="entry name" value="Zn2Cys6_DnaBD"/>
</dbReference>
<reference evidence="3 4" key="1">
    <citation type="journal article" date="2011" name="PLoS Genet.">
        <title>Genomic analysis of the necrotrophic fungal pathogens Sclerotinia sclerotiorum and Botrytis cinerea.</title>
        <authorList>
            <person name="Amselem J."/>
            <person name="Cuomo C.A."/>
            <person name="van Kan J.A."/>
            <person name="Viaud M."/>
            <person name="Benito E.P."/>
            <person name="Couloux A."/>
            <person name="Coutinho P.M."/>
            <person name="de Vries R.P."/>
            <person name="Dyer P.S."/>
            <person name="Fillinger S."/>
            <person name="Fournier E."/>
            <person name="Gout L."/>
            <person name="Hahn M."/>
            <person name="Kohn L."/>
            <person name="Lapalu N."/>
            <person name="Plummer K.M."/>
            <person name="Pradier J.M."/>
            <person name="Quevillon E."/>
            <person name="Sharon A."/>
            <person name="Simon A."/>
            <person name="ten Have A."/>
            <person name="Tudzynski B."/>
            <person name="Tudzynski P."/>
            <person name="Wincker P."/>
            <person name="Andrew M."/>
            <person name="Anthouard V."/>
            <person name="Beever R.E."/>
            <person name="Beffa R."/>
            <person name="Benoit I."/>
            <person name="Bouzid O."/>
            <person name="Brault B."/>
            <person name="Chen Z."/>
            <person name="Choquer M."/>
            <person name="Collemare J."/>
            <person name="Cotton P."/>
            <person name="Danchin E.G."/>
            <person name="Da Silva C."/>
            <person name="Gautier A."/>
            <person name="Giraud C."/>
            <person name="Giraud T."/>
            <person name="Gonzalez C."/>
            <person name="Grossetete S."/>
            <person name="Guldener U."/>
            <person name="Henrissat B."/>
            <person name="Howlett B.J."/>
            <person name="Kodira C."/>
            <person name="Kretschmer M."/>
            <person name="Lappartient A."/>
            <person name="Leroch M."/>
            <person name="Levis C."/>
            <person name="Mauceli E."/>
            <person name="Neuveglise C."/>
            <person name="Oeser B."/>
            <person name="Pearson M."/>
            <person name="Poulain J."/>
            <person name="Poussereau N."/>
            <person name="Quesneville H."/>
            <person name="Rascle C."/>
            <person name="Schumacher J."/>
            <person name="Segurens B."/>
            <person name="Sexton A."/>
            <person name="Silva E."/>
            <person name="Sirven C."/>
            <person name="Soanes D.M."/>
            <person name="Talbot N.J."/>
            <person name="Templeton M."/>
            <person name="Yandava C."/>
            <person name="Yarden O."/>
            <person name="Zeng Q."/>
            <person name="Rollins J.A."/>
            <person name="Lebrun M.H."/>
            <person name="Dickman M."/>
        </authorList>
    </citation>
    <scope>NUCLEOTIDE SEQUENCE [LARGE SCALE GENOMIC DNA]</scope>
    <source>
        <strain evidence="3 4">B05.10</strain>
    </source>
</reference>
<dbReference type="PANTHER" id="PTHR47784">
    <property type="entry name" value="STEROL UPTAKE CONTROL PROTEIN 2"/>
    <property type="match status" value="1"/>
</dbReference>
<dbReference type="Pfam" id="PF00172">
    <property type="entry name" value="Zn_clus"/>
    <property type="match status" value="1"/>
</dbReference>
<gene>
    <name evidence="3" type="ORF">BCIN_13g03120</name>
</gene>
<dbReference type="Gene3D" id="4.10.240.10">
    <property type="entry name" value="Zn(2)-C6 fungal-type DNA-binding domain"/>
    <property type="match status" value="1"/>
</dbReference>